<name>A0A100IQ90_ASPNG</name>
<evidence type="ECO:0000256" key="9">
    <source>
        <dbReference type="ARBA" id="ARBA00023315"/>
    </source>
</evidence>
<dbReference type="EC" id="2.3.1.61" evidence="4"/>
<dbReference type="SUPFAM" id="SSF52777">
    <property type="entry name" value="CoA-dependent acyltransferases"/>
    <property type="match status" value="1"/>
</dbReference>
<dbReference type="UniPathway" id="UPA00868">
    <property type="reaction ID" value="UER00840"/>
</dbReference>
<dbReference type="InterPro" id="IPR050537">
    <property type="entry name" value="2-oxoacid_dehydrogenase"/>
</dbReference>
<dbReference type="SUPFAM" id="SSF51230">
    <property type="entry name" value="Single hybrid motif"/>
    <property type="match status" value="1"/>
</dbReference>
<feature type="region of interest" description="Disordered" evidence="11">
    <location>
        <begin position="149"/>
        <end position="210"/>
    </location>
</feature>
<evidence type="ECO:0000256" key="8">
    <source>
        <dbReference type="ARBA" id="ARBA00022946"/>
    </source>
</evidence>
<dbReference type="GO" id="GO:0033512">
    <property type="term" value="P:L-lysine catabolic process to acetyl-CoA via saccharopine"/>
    <property type="evidence" value="ECO:0007669"/>
    <property type="project" value="UniProtKB-UniPathway"/>
</dbReference>
<keyword evidence="6 13" id="KW-0808">Transferase</keyword>
<dbReference type="InterPro" id="IPR023213">
    <property type="entry name" value="CAT-like_dom_sf"/>
</dbReference>
<dbReference type="InterPro" id="IPR011053">
    <property type="entry name" value="Single_hybrid_motif"/>
</dbReference>
<evidence type="ECO:0000256" key="7">
    <source>
        <dbReference type="ARBA" id="ARBA00022823"/>
    </source>
</evidence>
<dbReference type="PROSITE" id="PS50968">
    <property type="entry name" value="BIOTINYL_LIPOYL"/>
    <property type="match status" value="1"/>
</dbReference>
<dbReference type="Gene3D" id="3.30.559.10">
    <property type="entry name" value="Chloramphenicol acetyltransferase-like domain"/>
    <property type="match status" value="1"/>
</dbReference>
<protein>
    <recommendedName>
        <fullName evidence="4">dihydrolipoyllysine-residue succinyltransferase</fullName>
        <ecNumber evidence="4">2.3.1.61</ecNumber>
    </recommendedName>
    <alternativeName>
        <fullName evidence="10">2-oxoglutarate dehydrogenase complex component E2</fullName>
    </alternativeName>
</protein>
<dbReference type="InterPro" id="IPR001078">
    <property type="entry name" value="2-oxoacid_DH_actylTfrase"/>
</dbReference>
<gene>
    <name evidence="13" type="ORF">ABL_07791</name>
</gene>
<dbReference type="GO" id="GO:0004149">
    <property type="term" value="F:dihydrolipoyllysine-residue succinyltransferase activity"/>
    <property type="evidence" value="ECO:0007669"/>
    <property type="project" value="UniProtKB-EC"/>
</dbReference>
<evidence type="ECO:0000256" key="3">
    <source>
        <dbReference type="ARBA" id="ARBA00007317"/>
    </source>
</evidence>
<evidence type="ECO:0000256" key="4">
    <source>
        <dbReference type="ARBA" id="ARBA00012945"/>
    </source>
</evidence>
<keyword evidence="9" id="KW-0012">Acyltransferase</keyword>
<evidence type="ECO:0000256" key="10">
    <source>
        <dbReference type="ARBA" id="ARBA00032406"/>
    </source>
</evidence>
<dbReference type="GO" id="GO:0006099">
    <property type="term" value="P:tricarboxylic acid cycle"/>
    <property type="evidence" value="ECO:0007669"/>
    <property type="project" value="UniProtKB-KW"/>
</dbReference>
<dbReference type="Proteomes" id="UP000068243">
    <property type="component" value="Unassembled WGS sequence"/>
</dbReference>
<comment type="caution">
    <text evidence="13">The sequence shown here is derived from an EMBL/GenBank/DDBJ whole genome shotgun (WGS) entry which is preliminary data.</text>
</comment>
<dbReference type="VEuPathDB" id="FungiDB:ASPNIDRAFT2_1097714"/>
<evidence type="ECO:0000259" key="12">
    <source>
        <dbReference type="PROSITE" id="PS50968"/>
    </source>
</evidence>
<evidence type="ECO:0000256" key="2">
    <source>
        <dbReference type="ARBA" id="ARBA00005145"/>
    </source>
</evidence>
<keyword evidence="5" id="KW-0816">Tricarboxylic acid cycle</keyword>
<dbReference type="PANTHER" id="PTHR43416:SF5">
    <property type="entry name" value="DIHYDROLIPOYLLYSINE-RESIDUE SUCCINYLTRANSFERASE COMPONENT OF 2-OXOGLUTARATE DEHYDROGENASE COMPLEX, MITOCHONDRIAL"/>
    <property type="match status" value="1"/>
</dbReference>
<evidence type="ECO:0000313" key="14">
    <source>
        <dbReference type="Proteomes" id="UP000068243"/>
    </source>
</evidence>
<evidence type="ECO:0000256" key="5">
    <source>
        <dbReference type="ARBA" id="ARBA00022532"/>
    </source>
</evidence>
<comment type="pathway">
    <text evidence="2">Amino-acid degradation; L-lysine degradation via saccharopine pathway; glutaryl-CoA from L-lysine: step 6/6.</text>
</comment>
<dbReference type="GO" id="GO:0045252">
    <property type="term" value="C:oxoglutarate dehydrogenase complex"/>
    <property type="evidence" value="ECO:0007669"/>
    <property type="project" value="InterPro"/>
</dbReference>
<proteinExistence type="inferred from homology"/>
<dbReference type="Gene3D" id="2.40.50.100">
    <property type="match status" value="1"/>
</dbReference>
<dbReference type="CDD" id="cd06849">
    <property type="entry name" value="lipoyl_domain"/>
    <property type="match status" value="1"/>
</dbReference>
<dbReference type="InterPro" id="IPR000089">
    <property type="entry name" value="Biotin_lipoyl"/>
</dbReference>
<dbReference type="VEuPathDB" id="FungiDB:ATCC64974_96910"/>
<organism evidence="13 14">
    <name type="scientific">Aspergillus niger</name>
    <dbReference type="NCBI Taxonomy" id="5061"/>
    <lineage>
        <taxon>Eukaryota</taxon>
        <taxon>Fungi</taxon>
        <taxon>Dikarya</taxon>
        <taxon>Ascomycota</taxon>
        <taxon>Pezizomycotina</taxon>
        <taxon>Eurotiomycetes</taxon>
        <taxon>Eurotiomycetidae</taxon>
        <taxon>Eurotiales</taxon>
        <taxon>Aspergillaceae</taxon>
        <taxon>Aspergillus</taxon>
        <taxon>Aspergillus subgen. Circumdati</taxon>
    </lineage>
</organism>
<evidence type="ECO:0000256" key="1">
    <source>
        <dbReference type="ARBA" id="ARBA00001938"/>
    </source>
</evidence>
<dbReference type="PROSITE" id="PS00189">
    <property type="entry name" value="LIPOYL"/>
    <property type="match status" value="1"/>
</dbReference>
<dbReference type="InterPro" id="IPR006255">
    <property type="entry name" value="SucB"/>
</dbReference>
<feature type="domain" description="Lipoyl-binding" evidence="12">
    <location>
        <begin position="71"/>
        <end position="146"/>
    </location>
</feature>
<dbReference type="GO" id="GO:0005739">
    <property type="term" value="C:mitochondrion"/>
    <property type="evidence" value="ECO:0007669"/>
    <property type="project" value="TreeGrafter"/>
</dbReference>
<feature type="compositionally biased region" description="Low complexity" evidence="11">
    <location>
        <begin position="191"/>
        <end position="210"/>
    </location>
</feature>
<dbReference type="InterPro" id="IPR003016">
    <property type="entry name" value="2-oxoA_DH_lipoyl-BS"/>
</dbReference>
<dbReference type="AlphaFoldDB" id="A0A100IQ90"/>
<dbReference type="PANTHER" id="PTHR43416">
    <property type="entry name" value="DIHYDROLIPOYLLYSINE-RESIDUE SUCCINYLTRANSFERASE COMPONENT OF 2-OXOGLUTARATE DEHYDROGENASE COMPLEX, MITOCHONDRIAL-RELATED"/>
    <property type="match status" value="1"/>
</dbReference>
<dbReference type="Pfam" id="PF00198">
    <property type="entry name" value="2-oxoacid_dh"/>
    <property type="match status" value="1"/>
</dbReference>
<evidence type="ECO:0000313" key="13">
    <source>
        <dbReference type="EMBL" id="GAQ45130.1"/>
    </source>
</evidence>
<dbReference type="NCBIfam" id="TIGR01347">
    <property type="entry name" value="sucB"/>
    <property type="match status" value="1"/>
</dbReference>
<comment type="similarity">
    <text evidence="3">Belongs to the 2-oxoacid dehydrogenase family.</text>
</comment>
<reference evidence="14" key="1">
    <citation type="journal article" date="2016" name="Genome Announc.">
        <title>Draft genome sequence of Aspergillus niger strain An76.</title>
        <authorList>
            <person name="Gong W."/>
            <person name="Cheng Z."/>
            <person name="Zhang H."/>
            <person name="Liu L."/>
            <person name="Gao P."/>
            <person name="Wang L."/>
        </authorList>
    </citation>
    <scope>NUCLEOTIDE SEQUENCE [LARGE SCALE GENOMIC DNA]</scope>
    <source>
        <strain evidence="14">An76</strain>
    </source>
</reference>
<feature type="compositionally biased region" description="Polar residues" evidence="11">
    <location>
        <begin position="170"/>
        <end position="179"/>
    </location>
</feature>
<dbReference type="VEuPathDB" id="FungiDB:An11g11280"/>
<dbReference type="OMA" id="SMWSEQV"/>
<dbReference type="OrthoDB" id="5391403at2759"/>
<keyword evidence="8" id="KW-0809">Transit peptide</keyword>
<sequence>MLSRTTPRLRGPITRIPRAISTTPTVHSIHTYNALRIISRTTAASQKSWIPIQPSQQPRAFSASALRTAETRVINVPAMAESISEGVLTTFHKQVGDYVEQDEEIASIETDKIDVAINASDSGTIAKLLVNEGDTVTVGQAVIELSLEKRDASQSAEVQPATEAKESKDGQSATQPMSQPETKPKPKKESTAAPAPSKPAAPVAGAQGPVSAYKGSRAERRVYKFANFAFVDEILNVMQERMARMRLRTAERLKQSQNTAAFLTTFNEVDMSKVMEFRAQNKDTVLQKHGVKLGFMGPVARASALALKEIPAINASIENDDTIVFRDYIDLSVAVATPKGLVTPVLRNMERLSVVGIEKGIAELGKKARDGKLTMDDLSGGSFTISNSGIWGSLFGTPIINVPQTAVLGIYGIQERPVAVKGQVEIRPMMYTALTYDHRLVDGREAVTFLTLVKKYLEDPASMLIE</sequence>
<comment type="cofactor">
    <cofactor evidence="1">
        <name>(R)-lipoate</name>
        <dbReference type="ChEBI" id="CHEBI:83088"/>
    </cofactor>
</comment>
<accession>A0A100IQ90</accession>
<evidence type="ECO:0000256" key="11">
    <source>
        <dbReference type="SAM" id="MobiDB-lite"/>
    </source>
</evidence>
<dbReference type="EMBL" id="BCMY01000015">
    <property type="protein sequence ID" value="GAQ45130.1"/>
    <property type="molecule type" value="Genomic_DNA"/>
</dbReference>
<dbReference type="Pfam" id="PF00364">
    <property type="entry name" value="Biotin_lipoyl"/>
    <property type="match status" value="1"/>
</dbReference>
<evidence type="ECO:0000256" key="6">
    <source>
        <dbReference type="ARBA" id="ARBA00022679"/>
    </source>
</evidence>
<dbReference type="VEuPathDB" id="FungiDB:M747DRAFT_293407"/>
<keyword evidence="7" id="KW-0450">Lipoyl</keyword>